<dbReference type="EMBL" id="JBCGBO010000003">
    <property type="protein sequence ID" value="KAK9214746.1"/>
    <property type="molecule type" value="Genomic_DNA"/>
</dbReference>
<sequence>MLFQTLSFSFTSPFRIEVEIGNICGGFPDDNLFQSNIGNNESQSNSMNFFVNTSTINSSNGSSLDYSSTFVGSGISDSNAYTYDDDGDDIFGLKKAKSDDVYGSFVSPPEKSD</sequence>
<gene>
    <name evidence="1" type="ORF">WN944_006745</name>
</gene>
<evidence type="ECO:0000313" key="2">
    <source>
        <dbReference type="Proteomes" id="UP001428341"/>
    </source>
</evidence>
<evidence type="ECO:0000313" key="1">
    <source>
        <dbReference type="EMBL" id="KAK9214746.1"/>
    </source>
</evidence>
<accession>A0AAP0MPI9</accession>
<comment type="caution">
    <text evidence="1">The sequence shown here is derived from an EMBL/GenBank/DDBJ whole genome shotgun (WGS) entry which is preliminary data.</text>
</comment>
<dbReference type="Proteomes" id="UP001428341">
    <property type="component" value="Unassembled WGS sequence"/>
</dbReference>
<keyword evidence="2" id="KW-1185">Reference proteome</keyword>
<dbReference type="AlphaFoldDB" id="A0AAP0MPI9"/>
<protein>
    <submittedName>
        <fullName evidence="1">Uncharacterized protein</fullName>
    </submittedName>
</protein>
<proteinExistence type="predicted"/>
<name>A0AAP0MPI9_9ROSI</name>
<reference evidence="1 2" key="1">
    <citation type="submission" date="2024-05" db="EMBL/GenBank/DDBJ databases">
        <title>Haplotype-resolved chromosome-level genome assembly of Huyou (Citrus changshanensis).</title>
        <authorList>
            <person name="Miao C."/>
            <person name="Chen W."/>
            <person name="Wu Y."/>
            <person name="Wang L."/>
            <person name="Zhao S."/>
            <person name="Grierson D."/>
            <person name="Xu C."/>
            <person name="Chen K."/>
        </authorList>
    </citation>
    <scope>NUCLEOTIDE SEQUENCE [LARGE SCALE GENOMIC DNA]</scope>
    <source>
        <strain evidence="1">01-14</strain>
        <tissue evidence="1">Leaf</tissue>
    </source>
</reference>
<organism evidence="1 2">
    <name type="scientific">Citrus x changshan-huyou</name>
    <dbReference type="NCBI Taxonomy" id="2935761"/>
    <lineage>
        <taxon>Eukaryota</taxon>
        <taxon>Viridiplantae</taxon>
        <taxon>Streptophyta</taxon>
        <taxon>Embryophyta</taxon>
        <taxon>Tracheophyta</taxon>
        <taxon>Spermatophyta</taxon>
        <taxon>Magnoliopsida</taxon>
        <taxon>eudicotyledons</taxon>
        <taxon>Gunneridae</taxon>
        <taxon>Pentapetalae</taxon>
        <taxon>rosids</taxon>
        <taxon>malvids</taxon>
        <taxon>Sapindales</taxon>
        <taxon>Rutaceae</taxon>
        <taxon>Aurantioideae</taxon>
        <taxon>Citrus</taxon>
    </lineage>
</organism>